<dbReference type="Proteomes" id="UP000256629">
    <property type="component" value="Unassembled WGS sequence"/>
</dbReference>
<keyword evidence="5" id="KW-1185">Reference proteome</keyword>
<gene>
    <name evidence="4" type="ORF">DFQ02_10543</name>
</gene>
<comment type="caution">
    <text evidence="4">The sequence shown here is derived from an EMBL/GenBank/DDBJ whole genome shotgun (WGS) entry which is preliminary data.</text>
</comment>
<dbReference type="Pfam" id="PF22666">
    <property type="entry name" value="Glyco_hydro_2_N2"/>
    <property type="match status" value="1"/>
</dbReference>
<dbReference type="PANTHER" id="PTHR43817:SF1">
    <property type="entry name" value="HYDROLASE, FAMILY 43, PUTATIVE (AFU_ORTHOLOGUE AFUA_3G01660)-RELATED"/>
    <property type="match status" value="1"/>
</dbReference>
<dbReference type="InterPro" id="IPR054593">
    <property type="entry name" value="Beta-mannosidase-like_N2"/>
</dbReference>
<dbReference type="Pfam" id="PF17132">
    <property type="entry name" value="Glyco_hydro_106"/>
    <property type="match status" value="1"/>
</dbReference>
<evidence type="ECO:0000259" key="3">
    <source>
        <dbReference type="Pfam" id="PF22666"/>
    </source>
</evidence>
<dbReference type="SUPFAM" id="SSF49785">
    <property type="entry name" value="Galactose-binding domain-like"/>
    <property type="match status" value="2"/>
</dbReference>
<dbReference type="AlphaFoldDB" id="A0A3D9HFR5"/>
<name>A0A3D9HFR5_9FLAO</name>
<keyword evidence="1" id="KW-0732">Signal</keyword>
<dbReference type="PANTHER" id="PTHR43817">
    <property type="entry name" value="GLYCOSYL HYDROLASE"/>
    <property type="match status" value="1"/>
</dbReference>
<keyword evidence="2" id="KW-0378">Hydrolase</keyword>
<dbReference type="NCBIfam" id="NF045579">
    <property type="entry name" value="rhamnoside_JR"/>
    <property type="match status" value="1"/>
</dbReference>
<reference evidence="4 5" key="1">
    <citation type="submission" date="2018-07" db="EMBL/GenBank/DDBJ databases">
        <title>Genomic Encyclopedia of Type Strains, Phase III (KMG-III): the genomes of soil and plant-associated and newly described type strains.</title>
        <authorList>
            <person name="Whitman W."/>
        </authorList>
    </citation>
    <scope>NUCLEOTIDE SEQUENCE [LARGE SCALE GENOMIC DNA]</scope>
    <source>
        <strain evidence="4 5">CECT 8487</strain>
    </source>
</reference>
<sequence>MPKNFSSNESNEIKHLKMNIENKNKIVIHKAEKISFNNKVVFNQPICKIKKIKKHTLTVVLMMLSISVCFAQTNQLLESSFQTPPNQYRPQTWMHVLDGNMSKEGLTKDLEALADAGVGGVLLFNISYGIPNGKVTYNSPKHIALLKHAAAESERLGLNFGIHNCDGWSASGGPWITPEQSMKMVVHSETIVKGGKKSTLKLPQPTIRKGYYRDLAVLAYPSFQSELDDANNIPTISSSDKKLDIKKLTDSKIDTFTVINGSEKNPASIIYAYSKPFTLRSLLISTGTRHSKIKIYVSNNGQDFTEIEKPDNPRPGKNEYSLSKIYDGVTTQFIKVETTAKVRLYETSFSSTQLIGDQLGRVSISKTVASKVTPIGIPSREMIIDPSKVIDLSKQMDEHGNLTVKLPKGYWTVMRFGYTTTAAFNHPASDSGRGLEVDKYNREAVKIHYDAFTKKVIDAAMPIAPNAMKYVEIDSYEMGGQNWTTDYDSIFKSRFGYDLIPFLPIYSGRFIKNADVTEAVTYDIRKLNSELMVENYFGYFTELSNKDGIKTYIEPYGNGPMDNLATGGKSDIPMGEFWTSFPGASAQSNPPTIVSAAVESAHLYGKNVVSAESFTASAKLNWKGNPAEFKKSGDRIWTLGVNEFMFHRFAHQPNTHVTPGMTMGPWGSHFDRTNTWWYNAGKAWFKYLARGQYMLRQGNPVYDFLLFPGDASPNPSFDPKLPAQIKYLNTNSEALINRVIVDEGQLKLPEGTTFKALILGNIQKIEWPTLRRLKVLADQGAVLIGERPTTIAQYQISQAEKDEFNALVEYIWNKPTTYNEMNWEVLLPKLKVIPDFTVKGKETYDYIHRKTETEDIYFFYNMDDTPQMLDCTFNITGKIPELWNPLTGEIVKLAQFTTKEGKTHVPIFLEQSGAVFVVFRQPINNTLNVSAEPQTDVQYVYKDNGVIQAEIKENGNYQVFTSQGEKRQFKINDIAAPYSIGGSWEVQFRKEDGYEAKHTFSTLSDWKDHNLDAIKYYSGTAIYTKNFTIDKELLKSNRKLYLDLGQVCIAARVLLNGKDLGVLWVAPYEVDITNFAKEGLNELKIEVTNLWTNRLVGDEALPDTSGYDKNAKNMPEWYTNNEHKPAGDRHTFTVFNFYKTDKNLMPSGLLGPVQLKTGVDFLIQKP</sequence>
<dbReference type="EMBL" id="QRDX01000005">
    <property type="protein sequence ID" value="RED47816.1"/>
    <property type="molecule type" value="Genomic_DNA"/>
</dbReference>
<protein>
    <submittedName>
        <fullName evidence="4">Alpha-L-rhamnosidase-like protein</fullName>
    </submittedName>
</protein>
<accession>A0A3D9HFR5</accession>
<dbReference type="Gene3D" id="2.60.120.260">
    <property type="entry name" value="Galactose-binding domain-like"/>
    <property type="match status" value="2"/>
</dbReference>
<dbReference type="GO" id="GO:0004553">
    <property type="term" value="F:hydrolase activity, hydrolyzing O-glycosyl compounds"/>
    <property type="evidence" value="ECO:0007669"/>
    <property type="project" value="UniProtKB-ARBA"/>
</dbReference>
<evidence type="ECO:0000256" key="2">
    <source>
        <dbReference type="ARBA" id="ARBA00022801"/>
    </source>
</evidence>
<evidence type="ECO:0000313" key="5">
    <source>
        <dbReference type="Proteomes" id="UP000256629"/>
    </source>
</evidence>
<evidence type="ECO:0000256" key="1">
    <source>
        <dbReference type="ARBA" id="ARBA00022729"/>
    </source>
</evidence>
<proteinExistence type="predicted"/>
<dbReference type="InterPro" id="IPR008979">
    <property type="entry name" value="Galactose-bd-like_sf"/>
</dbReference>
<evidence type="ECO:0000313" key="4">
    <source>
        <dbReference type="EMBL" id="RED47816.1"/>
    </source>
</evidence>
<feature type="domain" description="Beta-mannosidase-like galactose-binding" evidence="3">
    <location>
        <begin position="1013"/>
        <end position="1099"/>
    </location>
</feature>
<organism evidence="4 5">
    <name type="scientific">Seonamhaeicola aphaedonensis</name>
    <dbReference type="NCBI Taxonomy" id="1461338"/>
    <lineage>
        <taxon>Bacteria</taxon>
        <taxon>Pseudomonadati</taxon>
        <taxon>Bacteroidota</taxon>
        <taxon>Flavobacteriia</taxon>
        <taxon>Flavobacteriales</taxon>
        <taxon>Flavobacteriaceae</taxon>
    </lineage>
</organism>